<keyword evidence="3" id="KW-0819">tRNA processing</keyword>
<evidence type="ECO:0000259" key="9">
    <source>
        <dbReference type="Pfam" id="PF01743"/>
    </source>
</evidence>
<dbReference type="AlphaFoldDB" id="A0A1X7A1F9"/>
<dbReference type="CDD" id="cd05398">
    <property type="entry name" value="NT_ClassII-CCAase"/>
    <property type="match status" value="1"/>
</dbReference>
<dbReference type="Gene3D" id="3.30.460.10">
    <property type="entry name" value="Beta Polymerase, domain 2"/>
    <property type="match status" value="1"/>
</dbReference>
<dbReference type="Pfam" id="PF12627">
    <property type="entry name" value="PolyA_pol_RNAbd"/>
    <property type="match status" value="1"/>
</dbReference>
<reference evidence="11 12" key="1">
    <citation type="submission" date="2017-03" db="EMBL/GenBank/DDBJ databases">
        <authorList>
            <person name="Afonso C.L."/>
            <person name="Miller P.J."/>
            <person name="Scott M.A."/>
            <person name="Spackman E."/>
            <person name="Goraichik I."/>
            <person name="Dimitrov K.M."/>
            <person name="Suarez D.L."/>
            <person name="Swayne D.E."/>
        </authorList>
    </citation>
    <scope>NUCLEOTIDE SEQUENCE [LARGE SCALE GENOMIC DNA]</scope>
    <source>
        <strain evidence="11 12">CECT 7751</strain>
    </source>
</reference>
<dbReference type="SUPFAM" id="SSF81891">
    <property type="entry name" value="Poly A polymerase C-terminal region-like"/>
    <property type="match status" value="1"/>
</dbReference>
<evidence type="ECO:0000313" key="11">
    <source>
        <dbReference type="EMBL" id="SLN67907.1"/>
    </source>
</evidence>
<comment type="similarity">
    <text evidence="8">Belongs to the tRNA nucleotidyltransferase/poly(A) polymerase family.</text>
</comment>
<feature type="domain" description="tRNA nucleotidyltransferase/poly(A) polymerase RNA and SrmB- binding" evidence="10">
    <location>
        <begin position="188"/>
        <end position="243"/>
    </location>
</feature>
<evidence type="ECO:0000256" key="3">
    <source>
        <dbReference type="ARBA" id="ARBA00022694"/>
    </source>
</evidence>
<dbReference type="GO" id="GO:0000049">
    <property type="term" value="F:tRNA binding"/>
    <property type="evidence" value="ECO:0007669"/>
    <property type="project" value="TreeGrafter"/>
</dbReference>
<dbReference type="Proteomes" id="UP000193963">
    <property type="component" value="Unassembled WGS sequence"/>
</dbReference>
<dbReference type="Pfam" id="PF01743">
    <property type="entry name" value="PolyA_pol"/>
    <property type="match status" value="1"/>
</dbReference>
<evidence type="ECO:0000256" key="4">
    <source>
        <dbReference type="ARBA" id="ARBA00022695"/>
    </source>
</evidence>
<dbReference type="OrthoDB" id="9805698at2"/>
<keyword evidence="4 11" id="KW-0548">Nucleotidyltransferase</keyword>
<evidence type="ECO:0000313" key="12">
    <source>
        <dbReference type="Proteomes" id="UP000193963"/>
    </source>
</evidence>
<dbReference type="EMBL" id="FWFN01000008">
    <property type="protein sequence ID" value="SLN67907.1"/>
    <property type="molecule type" value="Genomic_DNA"/>
</dbReference>
<accession>A0A1X7A1F9</accession>
<evidence type="ECO:0000259" key="10">
    <source>
        <dbReference type="Pfam" id="PF12627"/>
    </source>
</evidence>
<dbReference type="GO" id="GO:0046872">
    <property type="term" value="F:metal ion binding"/>
    <property type="evidence" value="ECO:0007669"/>
    <property type="project" value="UniProtKB-KW"/>
</dbReference>
<dbReference type="Gene3D" id="1.10.3090.10">
    <property type="entry name" value="cca-adding enzyme, domain 2"/>
    <property type="match status" value="1"/>
</dbReference>
<dbReference type="InterPro" id="IPR043519">
    <property type="entry name" value="NT_sf"/>
</dbReference>
<dbReference type="SUPFAM" id="SSF81301">
    <property type="entry name" value="Nucleotidyltransferase"/>
    <property type="match status" value="1"/>
</dbReference>
<dbReference type="PANTHER" id="PTHR46173:SF1">
    <property type="entry name" value="CCA TRNA NUCLEOTIDYLTRANSFERASE 1, MITOCHONDRIAL"/>
    <property type="match status" value="1"/>
</dbReference>
<dbReference type="GO" id="GO:0004810">
    <property type="term" value="F:CCA tRNA nucleotidyltransferase activity"/>
    <property type="evidence" value="ECO:0007669"/>
    <property type="project" value="UniProtKB-EC"/>
</dbReference>
<evidence type="ECO:0000256" key="2">
    <source>
        <dbReference type="ARBA" id="ARBA00022679"/>
    </source>
</evidence>
<dbReference type="EC" id="2.7.7.72" evidence="11"/>
<keyword evidence="12" id="KW-1185">Reference proteome</keyword>
<dbReference type="GO" id="GO:0008033">
    <property type="term" value="P:tRNA processing"/>
    <property type="evidence" value="ECO:0007669"/>
    <property type="project" value="UniProtKB-KW"/>
</dbReference>
<dbReference type="PANTHER" id="PTHR46173">
    <property type="entry name" value="CCA TRNA NUCLEOTIDYLTRANSFERASE 1, MITOCHONDRIAL"/>
    <property type="match status" value="1"/>
</dbReference>
<organism evidence="11 12">
    <name type="scientific">Pseudooceanicola marinus</name>
    <dbReference type="NCBI Taxonomy" id="396013"/>
    <lineage>
        <taxon>Bacteria</taxon>
        <taxon>Pseudomonadati</taxon>
        <taxon>Pseudomonadota</taxon>
        <taxon>Alphaproteobacteria</taxon>
        <taxon>Rhodobacterales</taxon>
        <taxon>Paracoccaceae</taxon>
        <taxon>Pseudooceanicola</taxon>
    </lineage>
</organism>
<keyword evidence="5" id="KW-0479">Metal-binding</keyword>
<keyword evidence="2 8" id="KW-0808">Transferase</keyword>
<dbReference type="GO" id="GO:0000166">
    <property type="term" value="F:nucleotide binding"/>
    <property type="evidence" value="ECO:0007669"/>
    <property type="project" value="UniProtKB-KW"/>
</dbReference>
<dbReference type="InterPro" id="IPR002646">
    <property type="entry name" value="PolA_pol_head_dom"/>
</dbReference>
<dbReference type="InterPro" id="IPR050264">
    <property type="entry name" value="Bact_CCA-adding_enz_type3_sf"/>
</dbReference>
<dbReference type="RefSeq" id="WP_085889564.1">
    <property type="nucleotide sequence ID" value="NZ_FWFN01000008.1"/>
</dbReference>
<name>A0A1X7A1F9_9RHOB</name>
<protein>
    <submittedName>
        <fullName evidence="11">CCA-adding enzyme</fullName>
        <ecNumber evidence="11">2.7.7.72</ecNumber>
    </submittedName>
</protein>
<comment type="cofactor">
    <cofactor evidence="1">
        <name>Mg(2+)</name>
        <dbReference type="ChEBI" id="CHEBI:18420"/>
    </cofactor>
</comment>
<dbReference type="InterPro" id="IPR032828">
    <property type="entry name" value="PolyA_RNA-bd"/>
</dbReference>
<gene>
    <name evidence="11" type="primary">cca</name>
    <name evidence="11" type="ORF">PSM7751_03538</name>
</gene>
<evidence type="ECO:0000256" key="1">
    <source>
        <dbReference type="ARBA" id="ARBA00001946"/>
    </source>
</evidence>
<keyword evidence="6" id="KW-0547">Nucleotide-binding</keyword>
<evidence type="ECO:0000256" key="5">
    <source>
        <dbReference type="ARBA" id="ARBA00022723"/>
    </source>
</evidence>
<evidence type="ECO:0000256" key="8">
    <source>
        <dbReference type="RuleBase" id="RU003953"/>
    </source>
</evidence>
<keyword evidence="7" id="KW-0460">Magnesium</keyword>
<evidence type="ECO:0000256" key="6">
    <source>
        <dbReference type="ARBA" id="ARBA00022741"/>
    </source>
</evidence>
<evidence type="ECO:0000256" key="7">
    <source>
        <dbReference type="ARBA" id="ARBA00022842"/>
    </source>
</evidence>
<sequence>MTGDAPRITGDWLTAPATRAVCDALTEGGHQAWFVGGCVRDALLGVPVGDIDISTDARPETTLALAQAAGLKALPTGIDHGTITVVSGGIPHEVTTWRRDVETDGRRAVVDFADTMDEDARRRDFTMNALYADPEGRVADPLGQGARDLRARRLRFIDDPDQRIREDYLRILRYFRFHARFGDPDAGMDPEALAAIAANADGIDGLSRERVGAELVKLLSVADPMRALAAMDQTGVLRHVLPGAGLRALGPLVHLEGTQGRAPDPVLRLAALGGEDPGPALRLPKKDAARITRLRDEATGTRGPAELGWRHGEEEAQAILLLREALLEMPLPPDAMARARFGAAQTFPLSAKDLQPRFQGRALGEALRRAEALWIASDFTLDAGGLLAAL</sequence>
<keyword evidence="8" id="KW-0694">RNA-binding</keyword>
<feature type="domain" description="Poly A polymerase head" evidence="9">
    <location>
        <begin position="32"/>
        <end position="155"/>
    </location>
</feature>
<proteinExistence type="inferred from homology"/>